<evidence type="ECO:0000259" key="1">
    <source>
        <dbReference type="PROSITE" id="PS50017"/>
    </source>
</evidence>
<dbReference type="EMBL" id="LSMT01000993">
    <property type="protein sequence ID" value="PFX13374.1"/>
    <property type="molecule type" value="Genomic_DNA"/>
</dbReference>
<dbReference type="SUPFAM" id="SSF47986">
    <property type="entry name" value="DEATH domain"/>
    <property type="match status" value="2"/>
</dbReference>
<feature type="domain" description="Death" evidence="1">
    <location>
        <begin position="287"/>
        <end position="354"/>
    </location>
</feature>
<dbReference type="GO" id="GO:0007165">
    <property type="term" value="P:signal transduction"/>
    <property type="evidence" value="ECO:0007669"/>
    <property type="project" value="InterPro"/>
</dbReference>
<dbReference type="InterPro" id="IPR016729">
    <property type="entry name" value="FADD"/>
</dbReference>
<dbReference type="InterPro" id="IPR000488">
    <property type="entry name" value="Death_dom"/>
</dbReference>
<feature type="domain" description="Death" evidence="1">
    <location>
        <begin position="61"/>
        <end position="128"/>
    </location>
</feature>
<dbReference type="PANTHER" id="PTHR15077:SF12">
    <property type="entry name" value="DEATH DOMAIN-CONTAINING PROTEIN"/>
    <property type="match status" value="1"/>
</dbReference>
<gene>
    <name evidence="2" type="primary">PIDD</name>
    <name evidence="2" type="ORF">AWC38_SpisGene22543</name>
</gene>
<dbReference type="PROSITE" id="PS50017">
    <property type="entry name" value="DEATH_DOMAIN"/>
    <property type="match status" value="2"/>
</dbReference>
<dbReference type="Pfam" id="PF00531">
    <property type="entry name" value="Death"/>
    <property type="match status" value="2"/>
</dbReference>
<proteinExistence type="predicted"/>
<protein>
    <submittedName>
        <fullName evidence="2">p53-induced protein with a death domain</fullName>
    </submittedName>
</protein>
<dbReference type="Gene3D" id="1.10.533.10">
    <property type="entry name" value="Death Domain, Fas"/>
    <property type="match status" value="2"/>
</dbReference>
<organism evidence="2 3">
    <name type="scientific">Stylophora pistillata</name>
    <name type="common">Smooth cauliflower coral</name>
    <dbReference type="NCBI Taxonomy" id="50429"/>
    <lineage>
        <taxon>Eukaryota</taxon>
        <taxon>Metazoa</taxon>
        <taxon>Cnidaria</taxon>
        <taxon>Anthozoa</taxon>
        <taxon>Hexacorallia</taxon>
        <taxon>Scleractinia</taxon>
        <taxon>Astrocoeniina</taxon>
        <taxon>Pocilloporidae</taxon>
        <taxon>Stylophora</taxon>
    </lineage>
</organism>
<dbReference type="CDD" id="cd01670">
    <property type="entry name" value="Death"/>
    <property type="match status" value="2"/>
</dbReference>
<dbReference type="AlphaFoldDB" id="A0A2B4R4W3"/>
<dbReference type="STRING" id="50429.A0A2B4R4W3"/>
<accession>A0A2B4R4W3</accession>
<dbReference type="PANTHER" id="PTHR15077">
    <property type="entry name" value="FAS-ASSOCIATING DEATH DOMAIN-CONTAINING PROTEIN FADD"/>
    <property type="match status" value="1"/>
</dbReference>
<evidence type="ECO:0000313" key="3">
    <source>
        <dbReference type="Proteomes" id="UP000225706"/>
    </source>
</evidence>
<keyword evidence="3" id="KW-1185">Reference proteome</keyword>
<sequence length="936" mass="106478">MIRMMLLFGSERKDKRRPTIISGASTSKLFPITNRHYQKSRWSLTLYLMNQGANVMQGVPTDDELEDLSRNIGAKWESLGRRLNFSDEELQEIDSGRRLLPQKAYQMLKKWKERNGSGATYQTLCAALSHRFVSRTDLAEKYDNCSFRPSDKLTNSAIAGLFRCLLFGNEWVFAFEALVLSVPELSSHIRSEVLAKEGIEPCDISTSGFLFLLSGSLLLALLCAALGLELKFEVVPAVFKGFLVNRCCFIEGLLVRRDLVQSFINCQCVLCASDTQVAFAVKRGVPTSEELKGLAQRIGDFWKVLGRQLGFNERKLLVIDGTSESGIDKGYLMLMHWKHRRGGHANYKTLFDALTHAVVQRNDLADSYCSKLKRGSQDKLDPFSFPQKRLRVPKDEKTELLTEKYSEFKDNPWLKKEKTELLTEKDFEFIDDPWLENEKTELLTEKYFEFMDDPWLSDKAIQRSIICRGVVTEYGCKWNLREAAAYVTFHEGAVPKPLFFTGSVWPPTSCCPPIGSDELLVSNVVELSHDGPPDIEFSGGSITVSLMHSASDLKGYEVVIKQLMDPNGDEWKDLETRYLMDMPEAGKPEISDWPQFVEASCLFAQCSTFAAIWRLKTFSFSRHTSVAHQLTCVVPDFPDVRVEVPLTSLPVDQDFTFTLKVQEFPSSEVEEGILVGPVLHISSSHSIEHFEPVTIKIPLTLRESKHDFSKFSNEVVRLLYLDPEEKPKSWTDITDELEGQVFLKDGIVEFKVKHFSRFWLVCKLKNLVSQLEDFTRRSFPTPMPQRVHFLACLRETLCHAKYELLLYCFLNIRRADVVQEISRYETPFIGEGKSKEPLCKGDKIVVSLSALTFEHESQKNKEIVLEFLGNDISDNSHMALIVNLVRDSVPVVKFRTCEEIPKVVCEVTFSKPRSTSAVSSPMGVAMVEERPHFSGE</sequence>
<dbReference type="SMART" id="SM00005">
    <property type="entry name" value="DEATH"/>
    <property type="match status" value="2"/>
</dbReference>
<name>A0A2B4R4W3_STYPI</name>
<dbReference type="InterPro" id="IPR011029">
    <property type="entry name" value="DEATH-like_dom_sf"/>
</dbReference>
<comment type="caution">
    <text evidence="2">The sequence shown here is derived from an EMBL/GenBank/DDBJ whole genome shotgun (WGS) entry which is preliminary data.</text>
</comment>
<reference evidence="3" key="1">
    <citation type="journal article" date="2017" name="bioRxiv">
        <title>Comparative analysis of the genomes of Stylophora pistillata and Acropora digitifera provides evidence for extensive differences between species of corals.</title>
        <authorList>
            <person name="Voolstra C.R."/>
            <person name="Li Y."/>
            <person name="Liew Y.J."/>
            <person name="Baumgarten S."/>
            <person name="Zoccola D."/>
            <person name="Flot J.-F."/>
            <person name="Tambutte S."/>
            <person name="Allemand D."/>
            <person name="Aranda M."/>
        </authorList>
    </citation>
    <scope>NUCLEOTIDE SEQUENCE [LARGE SCALE GENOMIC DNA]</scope>
</reference>
<dbReference type="Gene3D" id="2.60.220.30">
    <property type="match status" value="2"/>
</dbReference>
<evidence type="ECO:0000313" key="2">
    <source>
        <dbReference type="EMBL" id="PFX13374.1"/>
    </source>
</evidence>
<dbReference type="Proteomes" id="UP000225706">
    <property type="component" value="Unassembled WGS sequence"/>
</dbReference>
<dbReference type="OrthoDB" id="5988860at2759"/>